<sequence>MLYQLKYRDKRILPFLLVLFLVSAVLVFSFADNAKAQVPYIYQWEDDSSGTGINHLNIGFDYPIETVDNDLIVIRQKGSGSNQVALDSKAIDPDYTIINNNNSLIISFPSIAVDTVNGNIEMLQVSARYPDIAEWELYIPVGALEFTAASQYTQLIDIVIPFYIWEAEPGFRSTFMTTAAEDINVRIFQNNPMRNIKVYQPADYITALKTIHRFEGVFHDDNLTPPQLSNIDITAKTGVEQVHVKVGANPERRLSLDPVAKCFTVGYAGLEAGLRDDENGDNINIKAYDPYGKLLEERNFKLKVGEANSNVSSDFIVEDYLVKAGTSTLKNEYTLYDLVSDPALAQIILASIPAGELDKLKIFYPNKPNMLIIKDLNTMAAALAKQQLSPKLLILASSLSSCPTLNIKNALTLDGKGNGLSFTQGNKLVIGDGTEDLDVTLRNLTITGDLDVNAGPNGSVVLENVTVNGTTTIISGGINSVYLRNFKTTTLRINNTHEIRIIAQGTTSLSSTYLNAPGQSITLVLDQNSGNPSFGNINGNCDTLTWGAGDEFSMPFTAPNIDIQGNLVIDIGVAGSVNLNNVFYSGTITNTSGGDIQALQLNTSSISESAKNDGSIETTLIVTQNKGIFNNVVAIETDPALPNNLTPSVLRNSASQITITFSGKALDHQAADSVKSVKIIIRAGNIDGVSSDLISAPFAINFLDNTAPNNQDTVFKKDVTVRPNTEVTIASSGNEANEIWFAPIGTTTFTPGLAMTQANSGTATTISAPANEGFYKLYIIEPSGKISRPSLATLTVDNTSPGFTLTSSATQLPGSKKVEFLVEADEACTAYYVILANGAAAPAPEQVMAGKDKAGATPLDSGNANIDANIEKSFISKALPEDNTPYDVYVVMKDAAGNVSVAAAMLDITTPIAKAVTGINIEKQPTVMSYVYGQKLALNGLSVKLSYNDYTSEIVAFTTSSFSNKNITASPAHGTILIKNDHNGIPISVSCNGITKNTTSALTVEEASIASTNPTDLNEATTNDGSLANGDIVVTIANGILQSIAKADVTANNLPAGLNYGITRKSTTQLMIQITGRATNHASTDSISNVSFTIKQAKVTGATSDLTTDNISINFND</sequence>
<keyword evidence="1" id="KW-0812">Transmembrane</keyword>
<name>Q0B0I1_SYNWW</name>
<dbReference type="HOGENOM" id="CLU_280869_0_0_9"/>
<proteinExistence type="predicted"/>
<accession>Q0B0I1</accession>
<evidence type="ECO:0000256" key="1">
    <source>
        <dbReference type="SAM" id="Phobius"/>
    </source>
</evidence>
<dbReference type="EMBL" id="CP000448">
    <property type="protein sequence ID" value="ABI67523.1"/>
    <property type="molecule type" value="Genomic_DNA"/>
</dbReference>
<dbReference type="Proteomes" id="UP000001968">
    <property type="component" value="Chromosome"/>
</dbReference>
<dbReference type="STRING" id="335541.Swol_0171"/>
<evidence type="ECO:0000313" key="2">
    <source>
        <dbReference type="EMBL" id="ABI67523.1"/>
    </source>
</evidence>
<keyword evidence="1" id="KW-0472">Membrane</keyword>
<dbReference type="OrthoDB" id="9808066at2"/>
<gene>
    <name evidence="2" type="ordered locus">Swol_0171</name>
</gene>
<dbReference type="AlphaFoldDB" id="Q0B0I1"/>
<evidence type="ECO:0000313" key="3">
    <source>
        <dbReference type="Proteomes" id="UP000001968"/>
    </source>
</evidence>
<evidence type="ECO:0008006" key="4">
    <source>
        <dbReference type="Google" id="ProtNLM"/>
    </source>
</evidence>
<keyword evidence="3" id="KW-1185">Reference proteome</keyword>
<protein>
    <recommendedName>
        <fullName evidence="4">Ig-like domain-containing protein</fullName>
    </recommendedName>
</protein>
<reference evidence="3" key="1">
    <citation type="journal article" date="2010" name="Environ. Microbiol.">
        <title>The genome of Syntrophomonas wolfei: new insights into syntrophic metabolism and biohydrogen production.</title>
        <authorList>
            <person name="Sieber J.R."/>
            <person name="Sims D.R."/>
            <person name="Han C."/>
            <person name="Kim E."/>
            <person name="Lykidis A."/>
            <person name="Lapidus A.L."/>
            <person name="McDonnald E."/>
            <person name="Rohlin L."/>
            <person name="Culley D.E."/>
            <person name="Gunsalus R."/>
            <person name="McInerney M.J."/>
        </authorList>
    </citation>
    <scope>NUCLEOTIDE SEQUENCE [LARGE SCALE GENOMIC DNA]</scope>
    <source>
        <strain evidence="3">DSM 2245B / Goettingen</strain>
    </source>
</reference>
<dbReference type="KEGG" id="swo:Swol_0171"/>
<feature type="transmembrane region" description="Helical" evidence="1">
    <location>
        <begin position="12"/>
        <end position="31"/>
    </location>
</feature>
<dbReference type="Gene3D" id="2.60.40.3630">
    <property type="match status" value="1"/>
</dbReference>
<dbReference type="eggNOG" id="COG5492">
    <property type="taxonomic scope" value="Bacteria"/>
</dbReference>
<organism evidence="2 3">
    <name type="scientific">Syntrophomonas wolfei subsp. wolfei (strain DSM 2245B / Goettingen)</name>
    <dbReference type="NCBI Taxonomy" id="335541"/>
    <lineage>
        <taxon>Bacteria</taxon>
        <taxon>Bacillati</taxon>
        <taxon>Bacillota</taxon>
        <taxon>Clostridia</taxon>
        <taxon>Eubacteriales</taxon>
        <taxon>Syntrophomonadaceae</taxon>
        <taxon>Syntrophomonas</taxon>
    </lineage>
</organism>
<keyword evidence="1" id="KW-1133">Transmembrane helix</keyword>
<dbReference type="eggNOG" id="COG3210">
    <property type="taxonomic scope" value="Bacteria"/>
</dbReference>
<dbReference type="RefSeq" id="WP_011639633.1">
    <property type="nucleotide sequence ID" value="NC_008346.1"/>
</dbReference>